<keyword evidence="3 8" id="KW-1134">Transmembrane beta strand</keyword>
<organism evidence="12 13">
    <name type="scientific">Splendidivirga corallicola</name>
    <dbReference type="NCBI Taxonomy" id="3051826"/>
    <lineage>
        <taxon>Bacteria</taxon>
        <taxon>Pseudomonadati</taxon>
        <taxon>Bacteroidota</taxon>
        <taxon>Cytophagia</taxon>
        <taxon>Cytophagales</taxon>
        <taxon>Splendidivirgaceae</taxon>
        <taxon>Splendidivirga</taxon>
    </lineage>
</organism>
<dbReference type="InterPro" id="IPR008969">
    <property type="entry name" value="CarboxyPept-like_regulatory"/>
</dbReference>
<dbReference type="Gene3D" id="2.170.130.10">
    <property type="entry name" value="TonB-dependent receptor, plug domain"/>
    <property type="match status" value="1"/>
</dbReference>
<dbReference type="Pfam" id="PF13715">
    <property type="entry name" value="CarbopepD_reg_2"/>
    <property type="match status" value="1"/>
</dbReference>
<evidence type="ECO:0000256" key="3">
    <source>
        <dbReference type="ARBA" id="ARBA00022452"/>
    </source>
</evidence>
<evidence type="ECO:0000256" key="1">
    <source>
        <dbReference type="ARBA" id="ARBA00004571"/>
    </source>
</evidence>
<dbReference type="EMBL" id="JAUJEA010000004">
    <property type="protein sequence ID" value="MDN5202174.1"/>
    <property type="molecule type" value="Genomic_DNA"/>
</dbReference>
<comment type="similarity">
    <text evidence="8 9">Belongs to the TonB-dependent receptor family.</text>
</comment>
<evidence type="ECO:0000256" key="5">
    <source>
        <dbReference type="ARBA" id="ARBA00023077"/>
    </source>
</evidence>
<dbReference type="InterPro" id="IPR000531">
    <property type="entry name" value="Beta-barrel_TonB"/>
</dbReference>
<dbReference type="PROSITE" id="PS52016">
    <property type="entry name" value="TONB_DEPENDENT_REC_3"/>
    <property type="match status" value="1"/>
</dbReference>
<dbReference type="Gene3D" id="2.60.40.1120">
    <property type="entry name" value="Carboxypeptidase-like, regulatory domain"/>
    <property type="match status" value="1"/>
</dbReference>
<dbReference type="NCBIfam" id="TIGR04057">
    <property type="entry name" value="SusC_RagA_signa"/>
    <property type="match status" value="1"/>
</dbReference>
<sequence>MKIKLIRLIMILSKYTIYSIIIQCICYNVLLANETFGQKQQRLREVYVTIDAFENVPLEEVFRKLEAKTNFTFSYDKRDLKGGILTIDEKPLKMNLYDYLMEISERANLKFKRINDNIHVSIRNKRERRLTEKIETELVLDKEISGKVTDENGVGLPGVNILVKGTDIGAITDVNGDYKLNAPDNASVLVFSYVGYIREEVAIENRSVVNLSLTPDLSTLSEVVIVGYGTQRKQELTGSVSSIKGEEVSNVVTGNPTQALIGRATGVRVEVNGGAPGAGANVIIRGTGSLSNQDPLYVIDGVFSDNMNFINPSDIESIEILKDASTASIYGARSGQGVIIITTKKGSQGQSMQVDFDASWGLARTVRQLDFLNASDYIANRRQAFINDGTPLPGNFNNFDPSVDSDIQDASLRTALTQNYGVRISGGGAESTYSISANRLDQEGIVRASEFERTSFRLNSSTKKGRFSLNQSLFVARSINRPNLNFGSEFGHIPVVPIRDETLDGGFAAANTGVAGISRSSNWLGVALLTERRNTNDNILGNLGGELEIIDGLKYKLNLSINYNNNRNFTFVPTYFTSNSDVGSNPVADLDDRRSTFISTIVENLLTYTKSFNDHNIDVLAGYSEQKDNTETIVVEVENFLSNDTRTINAGSDFVSRAGATLPRKIRSIFGRVNYNYSQKYLFSASIRRDGSSNFGEKNRFGVFPSVAAGWNISEEAFFKSQFIDDLKLRASWGKLGSDNLAPFQYVTALNITSQYTLGTSQGRENGVAQIQFSNPDLKWEETTTTNIGLEGSLLDGKIDFTIDYFKKTSEDILVSLPVNPTSGTNVSIPFNAATVENKGLELSLTYKKASGDFQYSITGNFSTLDNEVVDLGEGVNPIRSGTYTDETFAASRTEAGFPVAYFYGYKTNGVYQNQAEIDADGLSGRSAVPGDLRFVDLNGDNILDANDQTLLGSPIPDFEYSFNFNANYKGFDIDIFLQGVEGNEIWNGRLFEGVFVPNGNKRGIVRDAWLPDNPSNIPRATIGDSGVNRRESDFYVEDGSYLRLKNITLGYTFPTSLTKKVAISKLRTYVNVENAFIIDGYSGYYPEIGRNVSRGDNLFNRGVDENVYPVPRTITFGIQVSL</sequence>
<evidence type="ECO:0000256" key="9">
    <source>
        <dbReference type="RuleBase" id="RU003357"/>
    </source>
</evidence>
<evidence type="ECO:0000256" key="4">
    <source>
        <dbReference type="ARBA" id="ARBA00022692"/>
    </source>
</evidence>
<accession>A0ABT8KN74</accession>
<dbReference type="Pfam" id="PF00593">
    <property type="entry name" value="TonB_dep_Rec_b-barrel"/>
    <property type="match status" value="1"/>
</dbReference>
<evidence type="ECO:0000313" key="13">
    <source>
        <dbReference type="Proteomes" id="UP001172082"/>
    </source>
</evidence>
<dbReference type="Pfam" id="PF07715">
    <property type="entry name" value="Plug"/>
    <property type="match status" value="1"/>
</dbReference>
<dbReference type="InterPro" id="IPR012910">
    <property type="entry name" value="Plug_dom"/>
</dbReference>
<keyword evidence="13" id="KW-1185">Reference proteome</keyword>
<comment type="caution">
    <text evidence="12">The sequence shown here is derived from an EMBL/GenBank/DDBJ whole genome shotgun (WGS) entry which is preliminary data.</text>
</comment>
<evidence type="ECO:0000256" key="7">
    <source>
        <dbReference type="ARBA" id="ARBA00023237"/>
    </source>
</evidence>
<evidence type="ECO:0000256" key="6">
    <source>
        <dbReference type="ARBA" id="ARBA00023136"/>
    </source>
</evidence>
<evidence type="ECO:0000313" key="12">
    <source>
        <dbReference type="EMBL" id="MDN5202174.1"/>
    </source>
</evidence>
<keyword evidence="6 8" id="KW-0472">Membrane</keyword>
<evidence type="ECO:0000259" key="10">
    <source>
        <dbReference type="Pfam" id="PF00593"/>
    </source>
</evidence>
<protein>
    <submittedName>
        <fullName evidence="12">SusC/RagA family TonB-linked outer membrane protein</fullName>
    </submittedName>
</protein>
<dbReference type="InterPro" id="IPR037066">
    <property type="entry name" value="Plug_dom_sf"/>
</dbReference>
<feature type="domain" description="TonB-dependent receptor plug" evidence="11">
    <location>
        <begin position="233"/>
        <end position="338"/>
    </location>
</feature>
<dbReference type="Proteomes" id="UP001172082">
    <property type="component" value="Unassembled WGS sequence"/>
</dbReference>
<gene>
    <name evidence="12" type="ORF">QQ008_12390</name>
</gene>
<evidence type="ECO:0000256" key="2">
    <source>
        <dbReference type="ARBA" id="ARBA00022448"/>
    </source>
</evidence>
<evidence type="ECO:0000256" key="8">
    <source>
        <dbReference type="PROSITE-ProRule" id="PRU01360"/>
    </source>
</evidence>
<dbReference type="InterPro" id="IPR023996">
    <property type="entry name" value="TonB-dep_OMP_SusC/RagA"/>
</dbReference>
<dbReference type="RefSeq" id="WP_346752200.1">
    <property type="nucleotide sequence ID" value="NZ_JAUJEA010000004.1"/>
</dbReference>
<evidence type="ECO:0000259" key="11">
    <source>
        <dbReference type="Pfam" id="PF07715"/>
    </source>
</evidence>
<dbReference type="InterPro" id="IPR023997">
    <property type="entry name" value="TonB-dep_OMP_SusC/RagA_CS"/>
</dbReference>
<proteinExistence type="inferred from homology"/>
<dbReference type="Gene3D" id="3.55.50.30">
    <property type="match status" value="1"/>
</dbReference>
<dbReference type="SUPFAM" id="SSF56935">
    <property type="entry name" value="Porins"/>
    <property type="match status" value="1"/>
</dbReference>
<dbReference type="Gene3D" id="2.40.170.20">
    <property type="entry name" value="TonB-dependent receptor, beta-barrel domain"/>
    <property type="match status" value="1"/>
</dbReference>
<dbReference type="InterPro" id="IPR039426">
    <property type="entry name" value="TonB-dep_rcpt-like"/>
</dbReference>
<keyword evidence="2 8" id="KW-0813">Transport</keyword>
<dbReference type="NCBIfam" id="TIGR04056">
    <property type="entry name" value="OMP_RagA_SusC"/>
    <property type="match status" value="1"/>
</dbReference>
<comment type="subcellular location">
    <subcellularLocation>
        <location evidence="1 8">Cell outer membrane</location>
        <topology evidence="1 8">Multi-pass membrane protein</topology>
    </subcellularLocation>
</comment>
<reference evidence="12" key="1">
    <citation type="submission" date="2023-06" db="EMBL/GenBank/DDBJ databases">
        <title>Genomic of Parafulvivirga corallium.</title>
        <authorList>
            <person name="Wang G."/>
        </authorList>
    </citation>
    <scope>NUCLEOTIDE SEQUENCE</scope>
    <source>
        <strain evidence="12">BMA10</strain>
    </source>
</reference>
<dbReference type="SUPFAM" id="SSF49464">
    <property type="entry name" value="Carboxypeptidase regulatory domain-like"/>
    <property type="match status" value="1"/>
</dbReference>
<name>A0ABT8KN74_9BACT</name>
<dbReference type="InterPro" id="IPR036942">
    <property type="entry name" value="Beta-barrel_TonB_sf"/>
</dbReference>
<keyword evidence="5 9" id="KW-0798">TonB box</keyword>
<feature type="domain" description="TonB-dependent receptor-like beta-barrel" evidence="10">
    <location>
        <begin position="521"/>
        <end position="969"/>
    </location>
</feature>
<keyword evidence="7 8" id="KW-0998">Cell outer membrane</keyword>
<keyword evidence="4 8" id="KW-0812">Transmembrane</keyword>